<comment type="subcellular location">
    <subcellularLocation>
        <location evidence="1">Cell membrane</location>
        <topology evidence="1">Multi-pass membrane protein</topology>
    </subcellularLocation>
</comment>
<organism evidence="8 9">
    <name type="scientific">Pseudochryseolinea flava</name>
    <dbReference type="NCBI Taxonomy" id="2059302"/>
    <lineage>
        <taxon>Bacteria</taxon>
        <taxon>Pseudomonadati</taxon>
        <taxon>Bacteroidota</taxon>
        <taxon>Cytophagia</taxon>
        <taxon>Cytophagales</taxon>
        <taxon>Fulvivirgaceae</taxon>
        <taxon>Pseudochryseolinea</taxon>
    </lineage>
</organism>
<dbReference type="InterPro" id="IPR014047">
    <property type="entry name" value="Chr_Tranpt_l_chain"/>
</dbReference>
<evidence type="ECO:0000313" key="8">
    <source>
        <dbReference type="EMBL" id="RAW03009.1"/>
    </source>
</evidence>
<feature type="transmembrane region" description="Helical" evidence="7">
    <location>
        <begin position="79"/>
        <end position="105"/>
    </location>
</feature>
<keyword evidence="5 7" id="KW-1133">Transmembrane helix</keyword>
<dbReference type="Proteomes" id="UP000251889">
    <property type="component" value="Unassembled WGS sequence"/>
</dbReference>
<gene>
    <name evidence="8" type="ORF">DQQ10_02610</name>
</gene>
<comment type="caution">
    <text evidence="8">The sequence shown here is derived from an EMBL/GenBank/DDBJ whole genome shotgun (WGS) entry which is preliminary data.</text>
</comment>
<evidence type="ECO:0000256" key="3">
    <source>
        <dbReference type="ARBA" id="ARBA00022475"/>
    </source>
</evidence>
<feature type="transmembrane region" description="Helical" evidence="7">
    <location>
        <begin position="111"/>
        <end position="133"/>
    </location>
</feature>
<proteinExistence type="inferred from homology"/>
<dbReference type="AlphaFoldDB" id="A0A364Y9G5"/>
<evidence type="ECO:0000313" key="9">
    <source>
        <dbReference type="Proteomes" id="UP000251889"/>
    </source>
</evidence>
<dbReference type="GO" id="GO:0015109">
    <property type="term" value="F:chromate transmembrane transporter activity"/>
    <property type="evidence" value="ECO:0007669"/>
    <property type="project" value="InterPro"/>
</dbReference>
<feature type="transmembrane region" description="Helical" evidence="7">
    <location>
        <begin position="406"/>
        <end position="422"/>
    </location>
</feature>
<evidence type="ECO:0000256" key="1">
    <source>
        <dbReference type="ARBA" id="ARBA00004651"/>
    </source>
</evidence>
<keyword evidence="6 7" id="KW-0472">Membrane</keyword>
<dbReference type="InterPro" id="IPR003370">
    <property type="entry name" value="Chromate_transpt"/>
</dbReference>
<feature type="transmembrane region" description="Helical" evidence="7">
    <location>
        <begin position="319"/>
        <end position="345"/>
    </location>
</feature>
<protein>
    <submittedName>
        <fullName evidence="8">Chromate transporter</fullName>
    </submittedName>
</protein>
<evidence type="ECO:0000256" key="5">
    <source>
        <dbReference type="ARBA" id="ARBA00022989"/>
    </source>
</evidence>
<dbReference type="Pfam" id="PF02417">
    <property type="entry name" value="Chromate_transp"/>
    <property type="match status" value="2"/>
</dbReference>
<evidence type="ECO:0000256" key="6">
    <source>
        <dbReference type="ARBA" id="ARBA00023136"/>
    </source>
</evidence>
<feature type="transmembrane region" description="Helical" evidence="7">
    <location>
        <begin position="190"/>
        <end position="212"/>
    </location>
</feature>
<dbReference type="PANTHER" id="PTHR33567:SF3">
    <property type="entry name" value="CHROMATE ION TRANSPORTER (EUROFUNG)"/>
    <property type="match status" value="1"/>
</dbReference>
<name>A0A364Y9G5_9BACT</name>
<dbReference type="PIRSF" id="PIRSF004810">
    <property type="entry name" value="ChrA"/>
    <property type="match status" value="1"/>
</dbReference>
<dbReference type="OrthoDB" id="9788907at2"/>
<dbReference type="PANTHER" id="PTHR33567">
    <property type="entry name" value="CHROMATE ION TRANSPORTER (EUROFUNG)"/>
    <property type="match status" value="1"/>
</dbReference>
<keyword evidence="4 7" id="KW-0812">Transmembrane</keyword>
<keyword evidence="9" id="KW-1185">Reference proteome</keyword>
<dbReference type="EMBL" id="QMFY01000001">
    <property type="protein sequence ID" value="RAW03009.1"/>
    <property type="molecule type" value="Genomic_DNA"/>
</dbReference>
<feature type="transmembrane region" description="Helical" evidence="7">
    <location>
        <begin position="357"/>
        <end position="377"/>
    </location>
</feature>
<evidence type="ECO:0000256" key="7">
    <source>
        <dbReference type="SAM" id="Phobius"/>
    </source>
</evidence>
<sequence length="424" mass="46248">MIRQVKYTTFLRDVLVLAFTTFGGPQAHLAHFQKILIDKRKYLSEEDLMELNSLCQMLPGPTSTQTLAAIGYRLGGPNLAYLTLLVWILPAVIVMTTAGVIMSSIQEKNWSLAFTSFIEPMAVGFISYGAYFISIRTINTKTGTALFVIAAVFSYIIQTPFIFPAILLGAGLVTALKYKAQPKEEKTKIVIPWANFTLWAGVLIVAAILGGVTKSLHVKLFENFYRNGSLVFGGGQVLTPLLYTEFVEVTEGTKEDNTRANELKTKIKKQYKLKPLHHPVSHNEFLSGYAFAQALPGPVFSFSAYIGALSARDFGVGGAILGGIVAALGIFLPGTFLTFFVIRFWESLKKYRGVRASLEGITAASCGLVAASAIILFQPLANTFLNFSVTIATFCLLAFTKVPSPVIIVGGLLLGFGYRAVFMQ</sequence>
<reference evidence="8 9" key="1">
    <citation type="submission" date="2018-06" db="EMBL/GenBank/DDBJ databases">
        <title>Chryseolinea flavus sp. nov., a member of the phylum Bacteroidetes isolated from soil.</title>
        <authorList>
            <person name="Li Y."/>
            <person name="Wang J."/>
        </authorList>
    </citation>
    <scope>NUCLEOTIDE SEQUENCE [LARGE SCALE GENOMIC DNA]</scope>
    <source>
        <strain evidence="8 9">SDU1-6</strain>
    </source>
</reference>
<accession>A0A364Y9G5</accession>
<evidence type="ECO:0000256" key="2">
    <source>
        <dbReference type="ARBA" id="ARBA00005262"/>
    </source>
</evidence>
<keyword evidence="3" id="KW-1003">Cell membrane</keyword>
<evidence type="ECO:0000256" key="4">
    <source>
        <dbReference type="ARBA" id="ARBA00022692"/>
    </source>
</evidence>
<dbReference type="GO" id="GO:0005886">
    <property type="term" value="C:plasma membrane"/>
    <property type="evidence" value="ECO:0007669"/>
    <property type="project" value="UniProtKB-SubCell"/>
</dbReference>
<feature type="transmembrane region" description="Helical" evidence="7">
    <location>
        <begin position="145"/>
        <end position="170"/>
    </location>
</feature>
<comment type="similarity">
    <text evidence="2">Belongs to the chromate ion transporter (CHR) (TC 2.A.51) family.</text>
</comment>
<dbReference type="RefSeq" id="WP_112745223.1">
    <property type="nucleotide sequence ID" value="NZ_QMFY01000001.1"/>
</dbReference>